<proteinExistence type="predicted"/>
<dbReference type="AlphaFoldDB" id="A0A401QZX3"/>
<dbReference type="EMBL" id="BHXC01000006">
    <property type="protein sequence ID" value="GCB90921.1"/>
    <property type="molecule type" value="Genomic_DNA"/>
</dbReference>
<dbReference type="RefSeq" id="WP_241776578.1">
    <property type="nucleotide sequence ID" value="NZ_BHXC01000006.1"/>
</dbReference>
<organism evidence="1 2">
    <name type="scientific">Streptomyces noursei</name>
    <name type="common">Streptomyces albulus</name>
    <dbReference type="NCBI Taxonomy" id="1971"/>
    <lineage>
        <taxon>Bacteria</taxon>
        <taxon>Bacillati</taxon>
        <taxon>Actinomycetota</taxon>
        <taxon>Actinomycetes</taxon>
        <taxon>Kitasatosporales</taxon>
        <taxon>Streptomycetaceae</taxon>
        <taxon>Streptomyces</taxon>
    </lineage>
</organism>
<comment type="caution">
    <text evidence="1">The sequence shown here is derived from an EMBL/GenBank/DDBJ whole genome shotgun (WGS) entry which is preliminary data.</text>
</comment>
<sequence>MKPLADMAALEQRLGRELVGEERAQAEAALADASALVRAYGDAWPDPGRAPAVAVAITLAAAERRVRNPEGYRSEVVGGYQYQLPASLPIGGGLTDGEARMIRAAVAASGVFSVPVKSLGGFTVSLLDSGPEQATVYPTADVDDGYGGTKPGPGAPVTIRARVLPTTTGQSGEAGYLTGTEYRVYARSLPAGPWSRVEWAGQVWTVVGEPQRFGGSRRLAHDVATIRKRG</sequence>
<name>A0A401QZX3_STRNR</name>
<gene>
    <name evidence="1" type="ORF">SALB_03629</name>
</gene>
<protein>
    <submittedName>
        <fullName evidence="1">Uncharacterized protein</fullName>
    </submittedName>
</protein>
<accession>A0A401QZX3</accession>
<evidence type="ECO:0000313" key="2">
    <source>
        <dbReference type="Proteomes" id="UP000288351"/>
    </source>
</evidence>
<reference evidence="1 2" key="1">
    <citation type="journal article" date="2019" name="Microbiol. Resour. Announc.">
        <title>Draft Genome Sequence of the Most Traditional epsilon-Poly-l-Lysine Producer, Streptomyces albulus NBRC14147.</title>
        <authorList>
            <person name="Yamanaka K."/>
            <person name="Hamano Y."/>
        </authorList>
    </citation>
    <scope>NUCLEOTIDE SEQUENCE [LARGE SCALE GENOMIC DNA]</scope>
    <source>
        <strain evidence="1 2">NBRC 14147</strain>
    </source>
</reference>
<dbReference type="Proteomes" id="UP000288351">
    <property type="component" value="Unassembled WGS sequence"/>
</dbReference>
<evidence type="ECO:0000313" key="1">
    <source>
        <dbReference type="EMBL" id="GCB90921.1"/>
    </source>
</evidence>